<evidence type="ECO:0000256" key="5">
    <source>
        <dbReference type="ARBA" id="ARBA00023242"/>
    </source>
</evidence>
<dbReference type="Pfam" id="PF18137">
    <property type="entry name" value="WHD_ORC"/>
    <property type="match status" value="1"/>
</dbReference>
<keyword evidence="5" id="KW-0539">Nucleus</keyword>
<dbReference type="AlphaFoldDB" id="A0A1C1D074"/>
<evidence type="ECO:0000256" key="2">
    <source>
        <dbReference type="ARBA" id="ARBA00010977"/>
    </source>
</evidence>
<feature type="compositionally biased region" description="Acidic residues" evidence="6">
    <location>
        <begin position="655"/>
        <end position="676"/>
    </location>
</feature>
<dbReference type="VEuPathDB" id="FungiDB:CLCR_00163"/>
<dbReference type="Proteomes" id="UP000094526">
    <property type="component" value="Unassembled WGS sequence"/>
</dbReference>
<dbReference type="GO" id="GO:0003688">
    <property type="term" value="F:DNA replication origin binding"/>
    <property type="evidence" value="ECO:0007669"/>
    <property type="project" value="TreeGrafter"/>
</dbReference>
<evidence type="ECO:0000256" key="4">
    <source>
        <dbReference type="ARBA" id="ARBA00023125"/>
    </source>
</evidence>
<keyword evidence="4" id="KW-0238">DNA-binding</keyword>
<dbReference type="InterPro" id="IPR020795">
    <property type="entry name" value="ORC3"/>
</dbReference>
<dbReference type="GO" id="GO:0005656">
    <property type="term" value="C:nuclear pre-replicative complex"/>
    <property type="evidence" value="ECO:0007669"/>
    <property type="project" value="TreeGrafter"/>
</dbReference>
<dbReference type="GO" id="GO:0031261">
    <property type="term" value="C:DNA replication preinitiation complex"/>
    <property type="evidence" value="ECO:0007669"/>
    <property type="project" value="TreeGrafter"/>
</dbReference>
<feature type="region of interest" description="Disordered" evidence="6">
    <location>
        <begin position="643"/>
        <end position="683"/>
    </location>
</feature>
<dbReference type="EMBL" id="LGRB01000006">
    <property type="protein sequence ID" value="OCT54106.1"/>
    <property type="molecule type" value="Genomic_DNA"/>
</dbReference>
<feature type="region of interest" description="Disordered" evidence="6">
    <location>
        <begin position="473"/>
        <end position="492"/>
    </location>
</feature>
<dbReference type="OrthoDB" id="10265211at2759"/>
<evidence type="ECO:0000256" key="6">
    <source>
        <dbReference type="SAM" id="MobiDB-lite"/>
    </source>
</evidence>
<comment type="caution">
    <text evidence="9">The sequence shown here is derived from an EMBL/GenBank/DDBJ whole genome shotgun (WGS) entry which is preliminary data.</text>
</comment>
<protein>
    <submittedName>
        <fullName evidence="9">Uncharacterized protein</fullName>
    </submittedName>
</protein>
<feature type="compositionally biased region" description="Basic and acidic residues" evidence="6">
    <location>
        <begin position="477"/>
        <end position="491"/>
    </location>
</feature>
<dbReference type="CDD" id="cd20704">
    <property type="entry name" value="Orc3"/>
    <property type="match status" value="2"/>
</dbReference>
<sequence length="727" mass="81131">MDDNAHAACYIFKPATQEDGDINPRPPKRRRLVKATSKTLEEDARWPRLLGGLESQESVKLRKSLFESTWATQQAKLDKTGHPVDEELVEDVLNYRGRGETASQSAQESLPTHLLVASATTQHEFQQALQRRMQETSDTNDVWVSLQPTHCSNLQTALKAIIKASIAGRRGEEAYADFLAENKALIPMNFDLELLYRYVQQQNAERVLISVTDVETFDTSVLSELVSTFHSWSDRIPFMLFIGISTTAELFESRFSRATINLLDAHFVETKPFGGAESTLFNMYETLQHDTTTHIFLGSSIVNVLAELAGAQSTTPDTLVRALKYAYMSHFFANPLATLTAQLKTHVQWDPALCDAIRNLPTFKNRCEALAQGDRAQRQKARQLLASNESLWTEAKAAIQAGQEYMSSCLGAIRTLRHLYHSKLHIRTDKNTPWETESDLLASLPDLTRSDTFKAIEDTLKVRRITSLSEMLDGEVEAEREPEPAPKEKTKTNRLNDLQNYLSETGTLVDQETAAATAFLRGYLRHRTSISPSCSSSSSSSSSSSPLQPGVSPFRQFLAEAYTMAHRSPLSQIVHPRPRHCIERALARPADYLGCSCCAGGGIADAATRTTATLPPTSVLVQMLNEAGAVINVRDLWDAFRDTLSPPPTRRGSGEEEEEESVRDEEDEEDEEDEDGAGTGTKARRTERQVLALFYRALAELRYLGLIKQSKRKPGVECIQKTVWMGL</sequence>
<evidence type="ECO:0000313" key="9">
    <source>
        <dbReference type="EMBL" id="OCT54106.1"/>
    </source>
</evidence>
<comment type="subcellular location">
    <subcellularLocation>
        <location evidence="1">Nucleus</location>
    </subcellularLocation>
</comment>
<feature type="region of interest" description="Disordered" evidence="6">
    <location>
        <begin position="531"/>
        <end position="550"/>
    </location>
</feature>
<dbReference type="PANTHER" id="PTHR12748">
    <property type="entry name" value="ORIGIN RECOGNITION COMPLEX SUBUNIT 3"/>
    <property type="match status" value="1"/>
</dbReference>
<evidence type="ECO:0000256" key="1">
    <source>
        <dbReference type="ARBA" id="ARBA00004123"/>
    </source>
</evidence>
<keyword evidence="10" id="KW-1185">Reference proteome</keyword>
<feature type="domain" description="Origin recognition complex subunit 3 N-terminal" evidence="7">
    <location>
        <begin position="4"/>
        <end position="339"/>
    </location>
</feature>
<accession>A0A1C1D074</accession>
<dbReference type="InterPro" id="IPR040855">
    <property type="entry name" value="ORC_WH_C"/>
</dbReference>
<gene>
    <name evidence="9" type="ORF">CLCR_00163</name>
</gene>
<dbReference type="InterPro" id="IPR045667">
    <property type="entry name" value="ORC3_N"/>
</dbReference>
<dbReference type="Pfam" id="PF07034">
    <property type="entry name" value="ORC3_N"/>
    <property type="match status" value="1"/>
</dbReference>
<dbReference type="VEuPathDB" id="FungiDB:G647_02593"/>
<comment type="similarity">
    <text evidence="2">Belongs to the ORC3 family.</text>
</comment>
<dbReference type="STRING" id="86049.A0A1C1D074"/>
<keyword evidence="3" id="KW-0235">DNA replication</keyword>
<dbReference type="GO" id="GO:0006270">
    <property type="term" value="P:DNA replication initiation"/>
    <property type="evidence" value="ECO:0007669"/>
    <property type="project" value="TreeGrafter"/>
</dbReference>
<organism evidence="9 10">
    <name type="scientific">Cladophialophora carrionii</name>
    <dbReference type="NCBI Taxonomy" id="86049"/>
    <lineage>
        <taxon>Eukaryota</taxon>
        <taxon>Fungi</taxon>
        <taxon>Dikarya</taxon>
        <taxon>Ascomycota</taxon>
        <taxon>Pezizomycotina</taxon>
        <taxon>Eurotiomycetes</taxon>
        <taxon>Chaetothyriomycetidae</taxon>
        <taxon>Chaetothyriales</taxon>
        <taxon>Herpotrichiellaceae</taxon>
        <taxon>Cladophialophora</taxon>
    </lineage>
</organism>
<feature type="domain" description="Origin recognition complex subunit 3 winged helix C-terminal" evidence="8">
    <location>
        <begin position="579"/>
        <end position="724"/>
    </location>
</feature>
<evidence type="ECO:0000256" key="3">
    <source>
        <dbReference type="ARBA" id="ARBA00022705"/>
    </source>
</evidence>
<evidence type="ECO:0000259" key="8">
    <source>
        <dbReference type="Pfam" id="PF18137"/>
    </source>
</evidence>
<name>A0A1C1D074_9EURO</name>
<evidence type="ECO:0000313" key="10">
    <source>
        <dbReference type="Proteomes" id="UP000094526"/>
    </source>
</evidence>
<dbReference type="PANTHER" id="PTHR12748:SF0">
    <property type="entry name" value="ORIGIN RECOGNITION COMPLEX SUBUNIT 3"/>
    <property type="match status" value="1"/>
</dbReference>
<dbReference type="GO" id="GO:0005664">
    <property type="term" value="C:nuclear origin of replication recognition complex"/>
    <property type="evidence" value="ECO:0007669"/>
    <property type="project" value="InterPro"/>
</dbReference>
<evidence type="ECO:0000259" key="7">
    <source>
        <dbReference type="Pfam" id="PF07034"/>
    </source>
</evidence>
<reference evidence="10" key="1">
    <citation type="submission" date="2015-07" db="EMBL/GenBank/DDBJ databases">
        <authorList>
            <person name="Teixeira M.M."/>
            <person name="Souza R.C."/>
            <person name="Almeida L.G."/>
            <person name="Vicente V.A."/>
            <person name="de Hoog S."/>
            <person name="Bocca A.L."/>
            <person name="de Almeida S.R."/>
            <person name="Vasconcelos A.T."/>
            <person name="Felipe M.S."/>
        </authorList>
    </citation>
    <scope>NUCLEOTIDE SEQUENCE [LARGE SCALE GENOMIC DNA]</scope>
    <source>
        <strain evidence="10">KSF</strain>
    </source>
</reference>
<feature type="compositionally biased region" description="Low complexity" evidence="6">
    <location>
        <begin position="531"/>
        <end position="545"/>
    </location>
</feature>
<proteinExistence type="inferred from homology"/>